<gene>
    <name evidence="1" type="ORF">GLOINDRAFT_86295</name>
</gene>
<dbReference type="HOGENOM" id="CLU_1939272_0_0_1"/>
<reference evidence="1" key="1">
    <citation type="submission" date="2013-07" db="EMBL/GenBank/DDBJ databases">
        <title>The genome of an arbuscular mycorrhizal fungus provides insights into the evolution of the oldest plant symbiosis.</title>
        <authorList>
            <consortium name="DOE Joint Genome Institute"/>
            <person name="Tisserant E."/>
            <person name="Malbreil M."/>
            <person name="Kuo A."/>
            <person name="Kohler A."/>
            <person name="Symeonidi A."/>
            <person name="Balestrini R."/>
            <person name="Charron P."/>
            <person name="Duensing N."/>
            <person name="Frei-dit-Frey N."/>
            <person name="Gianinazzi-Pearson V."/>
            <person name="Gilbert B."/>
            <person name="Handa Y."/>
            <person name="Hijri M."/>
            <person name="Kaul R."/>
            <person name="Kawaguchi M."/>
            <person name="Krajinski F."/>
            <person name="Lammers P."/>
            <person name="Lapierre D."/>
            <person name="Masclaux F.G."/>
            <person name="Murat C."/>
            <person name="Morin E."/>
            <person name="Ndikumana S."/>
            <person name="Pagni M."/>
            <person name="Petitpierre D."/>
            <person name="Requena N."/>
            <person name="Rosikiewicz P."/>
            <person name="Riley R."/>
            <person name="Saito K."/>
            <person name="San Clemente H."/>
            <person name="Shapiro H."/>
            <person name="van Tuinen D."/>
            <person name="Becard G."/>
            <person name="Bonfante P."/>
            <person name="Paszkowski U."/>
            <person name="Shachar-Hill Y."/>
            <person name="Young J.P."/>
            <person name="Sanders I.R."/>
            <person name="Henrissat B."/>
            <person name="Rensing S.A."/>
            <person name="Grigoriev I.V."/>
            <person name="Corradi N."/>
            <person name="Roux C."/>
            <person name="Martin F."/>
        </authorList>
    </citation>
    <scope>NUCLEOTIDE SEQUENCE</scope>
    <source>
        <strain evidence="1">DAOM 197198</strain>
    </source>
</reference>
<accession>U9T8G0</accession>
<dbReference type="AlphaFoldDB" id="U9T8G0"/>
<organism evidence="1">
    <name type="scientific">Rhizophagus irregularis (strain DAOM 181602 / DAOM 197198 / MUCL 43194)</name>
    <name type="common">Arbuscular mycorrhizal fungus</name>
    <name type="synonym">Glomus intraradices</name>
    <dbReference type="NCBI Taxonomy" id="747089"/>
    <lineage>
        <taxon>Eukaryota</taxon>
        <taxon>Fungi</taxon>
        <taxon>Fungi incertae sedis</taxon>
        <taxon>Mucoromycota</taxon>
        <taxon>Glomeromycotina</taxon>
        <taxon>Glomeromycetes</taxon>
        <taxon>Glomerales</taxon>
        <taxon>Glomeraceae</taxon>
        <taxon>Rhizophagus</taxon>
    </lineage>
</organism>
<evidence type="ECO:0000313" key="1">
    <source>
        <dbReference type="EMBL" id="ESA02588.1"/>
    </source>
</evidence>
<dbReference type="EMBL" id="KI295599">
    <property type="protein sequence ID" value="ESA02588.1"/>
    <property type="molecule type" value="Genomic_DNA"/>
</dbReference>
<protein>
    <submittedName>
        <fullName evidence="1">Uncharacterized protein</fullName>
    </submittedName>
</protein>
<sequence>MPENLVWCTCQIYSLEKEGSSWESKIARTRHRQRDRRNIQGPNDLQDDHIQNPNLNIYGLEESIEFVSNLVEESMETIEEFESRYLCNLPSVFEVQDFYAIVGSKVMLAYIQWTSPVNDEDDVSVKTLDE</sequence>
<proteinExistence type="predicted"/>
<name>U9T8G0_RHIID</name>